<keyword evidence="3" id="KW-0233">DNA recombination</keyword>
<dbReference type="GO" id="GO:0006310">
    <property type="term" value="P:DNA recombination"/>
    <property type="evidence" value="ECO:0007669"/>
    <property type="project" value="UniProtKB-KW"/>
</dbReference>
<evidence type="ECO:0000256" key="3">
    <source>
        <dbReference type="ARBA" id="ARBA00023172"/>
    </source>
</evidence>
<name>A0A5Q0HDU0_SACSY</name>
<dbReference type="GO" id="GO:0015074">
    <property type="term" value="P:DNA integration"/>
    <property type="evidence" value="ECO:0007669"/>
    <property type="project" value="InterPro"/>
</dbReference>
<dbReference type="Proteomes" id="UP000325787">
    <property type="component" value="Chromosome"/>
</dbReference>
<evidence type="ECO:0000256" key="1">
    <source>
        <dbReference type="ARBA" id="ARBA00008857"/>
    </source>
</evidence>
<dbReference type="InterPro" id="IPR010998">
    <property type="entry name" value="Integrase_recombinase_N"/>
</dbReference>
<evidence type="ECO:0000256" key="2">
    <source>
        <dbReference type="ARBA" id="ARBA00023125"/>
    </source>
</evidence>
<dbReference type="Gene3D" id="1.10.150.130">
    <property type="match status" value="1"/>
</dbReference>
<dbReference type="OrthoDB" id="864726at2"/>
<protein>
    <submittedName>
        <fullName evidence="5">Site-specific integrase</fullName>
    </submittedName>
</protein>
<proteinExistence type="inferred from homology"/>
<dbReference type="EMBL" id="CP034550">
    <property type="protein sequence ID" value="QFZ24498.1"/>
    <property type="molecule type" value="Genomic_DNA"/>
</dbReference>
<keyword evidence="6" id="KW-1185">Reference proteome</keyword>
<keyword evidence="2" id="KW-0238">DNA-binding</keyword>
<comment type="similarity">
    <text evidence="1">Belongs to the 'phage' integrase family.</text>
</comment>
<gene>
    <name evidence="5" type="ORF">EKG83_25710</name>
</gene>
<sequence length="357" mass="39714">MKLRVEDLVDLDALVAERAAAGRQAAEAPPVPTFAEFVPVVQGAVPAPSRRVYGTYWRKIVEVWGGRRLDEVTVSDVQGLFEFVKAGVVVRRSGNGGQGAAEHTYNALLCLYRYAMDEELLSVRQNVMLRVAKPKRVRSRRHSLDPDLVATIQEVASTTGNDPGLDALLLRFHIETAARRGGALGLRLRDLDRERCLVLLREKGMTSRWQPVSPTLMDTLIHHAHQRGARDEDSPVLRYHDGTPLTRKRYETLWGRIGKHVDTVHTQMISTHWLRHTTLTWVERNFGFAVARAFAGHAEPTSNKHGATYTYVKASLAEVATALQAMTGIRHPLAVTEHEKVEEHPLQAVLDASAGGL</sequence>
<dbReference type="PANTHER" id="PTHR30349">
    <property type="entry name" value="PHAGE INTEGRASE-RELATED"/>
    <property type="match status" value="1"/>
</dbReference>
<reference evidence="6" key="1">
    <citation type="journal article" date="2021" name="Curr. Microbiol.">
        <title>Complete genome of nocamycin-producing strain Saccharothrix syringae NRRL B-16468 reveals the biosynthetic potential for secondary metabolites.</title>
        <authorList>
            <person name="Mo X."/>
            <person name="Yang S."/>
        </authorList>
    </citation>
    <scope>NUCLEOTIDE SEQUENCE [LARGE SCALE GENOMIC DNA]</scope>
    <source>
        <strain evidence="6">ATCC 51364 / DSM 43886 / JCM 6844 / KCTC 9398 / NBRC 14523 / NRRL B-16468 / INA 2240</strain>
    </source>
</reference>
<dbReference type="Pfam" id="PF00589">
    <property type="entry name" value="Phage_integrase"/>
    <property type="match status" value="1"/>
</dbReference>
<dbReference type="AlphaFoldDB" id="A0A5Q0HDU0"/>
<evidence type="ECO:0000313" key="5">
    <source>
        <dbReference type="EMBL" id="QFZ24498.1"/>
    </source>
</evidence>
<feature type="domain" description="Tyr recombinase" evidence="4">
    <location>
        <begin position="139"/>
        <end position="324"/>
    </location>
</feature>
<dbReference type="CDD" id="cd00397">
    <property type="entry name" value="DNA_BRE_C"/>
    <property type="match status" value="1"/>
</dbReference>
<dbReference type="GO" id="GO:0003677">
    <property type="term" value="F:DNA binding"/>
    <property type="evidence" value="ECO:0007669"/>
    <property type="project" value="UniProtKB-KW"/>
</dbReference>
<evidence type="ECO:0000259" key="4">
    <source>
        <dbReference type="PROSITE" id="PS51898"/>
    </source>
</evidence>
<dbReference type="InterPro" id="IPR002104">
    <property type="entry name" value="Integrase_catalytic"/>
</dbReference>
<accession>A0A5Q0HDU0</accession>
<organism evidence="5 6">
    <name type="scientific">Saccharothrix syringae</name>
    <name type="common">Nocardiopsis syringae</name>
    <dbReference type="NCBI Taxonomy" id="103733"/>
    <lineage>
        <taxon>Bacteria</taxon>
        <taxon>Bacillati</taxon>
        <taxon>Actinomycetota</taxon>
        <taxon>Actinomycetes</taxon>
        <taxon>Pseudonocardiales</taxon>
        <taxon>Pseudonocardiaceae</taxon>
        <taxon>Saccharothrix</taxon>
    </lineage>
</organism>
<dbReference type="SUPFAM" id="SSF56349">
    <property type="entry name" value="DNA breaking-rejoining enzymes"/>
    <property type="match status" value="1"/>
</dbReference>
<evidence type="ECO:0000313" key="6">
    <source>
        <dbReference type="Proteomes" id="UP000325787"/>
    </source>
</evidence>
<dbReference type="PANTHER" id="PTHR30349:SF64">
    <property type="entry name" value="PROPHAGE INTEGRASE INTD-RELATED"/>
    <property type="match status" value="1"/>
</dbReference>
<dbReference type="InterPro" id="IPR050090">
    <property type="entry name" value="Tyrosine_recombinase_XerCD"/>
</dbReference>
<dbReference type="InterPro" id="IPR011010">
    <property type="entry name" value="DNA_brk_join_enz"/>
</dbReference>
<dbReference type="KEGG" id="ssyi:EKG83_25710"/>
<dbReference type="Gene3D" id="1.10.443.10">
    <property type="entry name" value="Intergrase catalytic core"/>
    <property type="match status" value="1"/>
</dbReference>
<dbReference type="InterPro" id="IPR013762">
    <property type="entry name" value="Integrase-like_cat_sf"/>
</dbReference>
<dbReference type="PROSITE" id="PS51898">
    <property type="entry name" value="TYR_RECOMBINASE"/>
    <property type="match status" value="1"/>
</dbReference>